<name>A0AAE0JW11_9PEZI</name>
<reference evidence="2" key="2">
    <citation type="submission" date="2023-06" db="EMBL/GenBank/DDBJ databases">
        <authorList>
            <consortium name="Lawrence Berkeley National Laboratory"/>
            <person name="Haridas S."/>
            <person name="Hensen N."/>
            <person name="Bonometti L."/>
            <person name="Westerberg I."/>
            <person name="Brannstrom I.O."/>
            <person name="Guillou S."/>
            <person name="Cros-Aarteil S."/>
            <person name="Calhoun S."/>
            <person name="Kuo A."/>
            <person name="Mondo S."/>
            <person name="Pangilinan J."/>
            <person name="Riley R."/>
            <person name="Labutti K."/>
            <person name="Andreopoulos B."/>
            <person name="Lipzen A."/>
            <person name="Chen C."/>
            <person name="Yanf M."/>
            <person name="Daum C."/>
            <person name="Ng V."/>
            <person name="Clum A."/>
            <person name="Steindorff A."/>
            <person name="Ohm R."/>
            <person name="Martin F."/>
            <person name="Silar P."/>
            <person name="Natvig D."/>
            <person name="Lalanne C."/>
            <person name="Gautier V."/>
            <person name="Ament-Velasquez S.L."/>
            <person name="Kruys A."/>
            <person name="Hutchinson M.I."/>
            <person name="Powell A.J."/>
            <person name="Barry K."/>
            <person name="Miller A.N."/>
            <person name="Grigoriev I.V."/>
            <person name="Debuchy R."/>
            <person name="Gladieux P."/>
            <person name="Thoren M.H."/>
            <person name="Johannesson H."/>
        </authorList>
    </citation>
    <scope>NUCLEOTIDE SEQUENCE</scope>
    <source>
        <strain evidence="2">CBS 958.72</strain>
    </source>
</reference>
<protein>
    <submittedName>
        <fullName evidence="2">Uncharacterized protein</fullName>
    </submittedName>
</protein>
<dbReference type="AlphaFoldDB" id="A0AAE0JW11"/>
<organism evidence="2 3">
    <name type="scientific">Lasiosphaeria ovina</name>
    <dbReference type="NCBI Taxonomy" id="92902"/>
    <lineage>
        <taxon>Eukaryota</taxon>
        <taxon>Fungi</taxon>
        <taxon>Dikarya</taxon>
        <taxon>Ascomycota</taxon>
        <taxon>Pezizomycotina</taxon>
        <taxon>Sordariomycetes</taxon>
        <taxon>Sordariomycetidae</taxon>
        <taxon>Sordariales</taxon>
        <taxon>Lasiosphaeriaceae</taxon>
        <taxon>Lasiosphaeria</taxon>
    </lineage>
</organism>
<feature type="compositionally biased region" description="Basic and acidic residues" evidence="1">
    <location>
        <begin position="42"/>
        <end position="56"/>
    </location>
</feature>
<keyword evidence="3" id="KW-1185">Reference proteome</keyword>
<feature type="region of interest" description="Disordered" evidence="1">
    <location>
        <begin position="27"/>
        <end position="65"/>
    </location>
</feature>
<feature type="region of interest" description="Disordered" evidence="1">
    <location>
        <begin position="138"/>
        <end position="161"/>
    </location>
</feature>
<accession>A0AAE0JW11</accession>
<feature type="compositionally biased region" description="Basic residues" evidence="1">
    <location>
        <begin position="31"/>
        <end position="41"/>
    </location>
</feature>
<evidence type="ECO:0000313" key="2">
    <source>
        <dbReference type="EMBL" id="KAK3364756.1"/>
    </source>
</evidence>
<evidence type="ECO:0000313" key="3">
    <source>
        <dbReference type="Proteomes" id="UP001287356"/>
    </source>
</evidence>
<feature type="compositionally biased region" description="Gly residues" evidence="1">
    <location>
        <begin position="208"/>
        <end position="220"/>
    </location>
</feature>
<reference evidence="2" key="1">
    <citation type="journal article" date="2023" name="Mol. Phylogenet. Evol.">
        <title>Genome-scale phylogeny and comparative genomics of the fungal order Sordariales.</title>
        <authorList>
            <person name="Hensen N."/>
            <person name="Bonometti L."/>
            <person name="Westerberg I."/>
            <person name="Brannstrom I.O."/>
            <person name="Guillou S."/>
            <person name="Cros-Aarteil S."/>
            <person name="Calhoun S."/>
            <person name="Haridas S."/>
            <person name="Kuo A."/>
            <person name="Mondo S."/>
            <person name="Pangilinan J."/>
            <person name="Riley R."/>
            <person name="LaButti K."/>
            <person name="Andreopoulos B."/>
            <person name="Lipzen A."/>
            <person name="Chen C."/>
            <person name="Yan M."/>
            <person name="Daum C."/>
            <person name="Ng V."/>
            <person name="Clum A."/>
            <person name="Steindorff A."/>
            <person name="Ohm R.A."/>
            <person name="Martin F."/>
            <person name="Silar P."/>
            <person name="Natvig D.O."/>
            <person name="Lalanne C."/>
            <person name="Gautier V."/>
            <person name="Ament-Velasquez S.L."/>
            <person name="Kruys A."/>
            <person name="Hutchinson M.I."/>
            <person name="Powell A.J."/>
            <person name="Barry K."/>
            <person name="Miller A.N."/>
            <person name="Grigoriev I.V."/>
            <person name="Debuchy R."/>
            <person name="Gladieux P."/>
            <person name="Hiltunen Thoren M."/>
            <person name="Johannesson H."/>
        </authorList>
    </citation>
    <scope>NUCLEOTIDE SEQUENCE</scope>
    <source>
        <strain evidence="2">CBS 958.72</strain>
    </source>
</reference>
<feature type="compositionally biased region" description="Basic residues" evidence="1">
    <location>
        <begin position="145"/>
        <end position="156"/>
    </location>
</feature>
<evidence type="ECO:0000256" key="1">
    <source>
        <dbReference type="SAM" id="MobiDB-lite"/>
    </source>
</evidence>
<dbReference type="EMBL" id="JAULSN010000009">
    <property type="protein sequence ID" value="KAK3364756.1"/>
    <property type="molecule type" value="Genomic_DNA"/>
</dbReference>
<dbReference type="Proteomes" id="UP001287356">
    <property type="component" value="Unassembled WGS sequence"/>
</dbReference>
<proteinExistence type="predicted"/>
<feature type="compositionally biased region" description="Basic and acidic residues" evidence="1">
    <location>
        <begin position="237"/>
        <end position="250"/>
    </location>
</feature>
<sequence>MQEEHMSDLNYRLRQKALDDVVAVAGSSKQSPRRAHWRARAASREHVARTRNDQGRARCAAQRSARSPRCCRTGSTCTSVTRTWTRNLARRRKPPRRRLLLSLLRASRALPRRVLLAAAPRSGLPRAPWNLTCRLRPSGRDSQCRRRRRRRRRRISRPLWAPRAFGGTSRRRLSEEGMEARRLCQPSVTWVVGMDGQWLVGKREGELGKGGLGTGRGGTGKGEEGKGENGNWGRGDWTIRKGEREKGRGR</sequence>
<gene>
    <name evidence="2" type="ORF">B0T24DRAFT_419024</name>
</gene>
<comment type="caution">
    <text evidence="2">The sequence shown here is derived from an EMBL/GenBank/DDBJ whole genome shotgun (WGS) entry which is preliminary data.</text>
</comment>
<feature type="region of interest" description="Disordered" evidence="1">
    <location>
        <begin position="204"/>
        <end position="250"/>
    </location>
</feature>